<reference evidence="1 2" key="1">
    <citation type="submission" date="2018-08" db="EMBL/GenBank/DDBJ databases">
        <title>A genome reference for cultivated species of the human gut microbiota.</title>
        <authorList>
            <person name="Zou Y."/>
            <person name="Xue W."/>
            <person name="Luo G."/>
        </authorList>
    </citation>
    <scope>NUCLEOTIDE SEQUENCE [LARGE SCALE GENOMIC DNA]</scope>
    <source>
        <strain evidence="1 2">AM25-1</strain>
    </source>
</reference>
<evidence type="ECO:0000313" key="1">
    <source>
        <dbReference type="EMBL" id="RHF70265.1"/>
    </source>
</evidence>
<dbReference type="EMBL" id="QRHL01000028">
    <property type="protein sequence ID" value="RHF70265.1"/>
    <property type="molecule type" value="Genomic_DNA"/>
</dbReference>
<evidence type="ECO:0000313" key="2">
    <source>
        <dbReference type="Proteomes" id="UP000284676"/>
    </source>
</evidence>
<protein>
    <submittedName>
        <fullName evidence="1">DUF1694 domain-containing protein</fullName>
    </submittedName>
</protein>
<accession>A0A414PP07</accession>
<proteinExistence type="predicted"/>
<dbReference type="Proteomes" id="UP000284676">
    <property type="component" value="Unassembled WGS sequence"/>
</dbReference>
<dbReference type="RefSeq" id="WP_005886160.1">
    <property type="nucleotide sequence ID" value="NZ_CABMMQ010000004.1"/>
</dbReference>
<sequence length="190" mass="22583">MNENLIDKESQVKINFLKTQAERAFYLDEFKENVALALTEEQLRSGIVYPEIIERIKQSDVAYIKMKREIELKFLKPYIVEAERINVRYTLVDSLNLLGNIALVIVVKDAFDTNEREILIKDIREKFQEVGLYPEYVKYFGKKICEKHYSLVEEKLPGYEKKFKKLTIFNQLFGESCPICKIEKEKNKRW</sequence>
<dbReference type="Gene3D" id="3.30.1330.30">
    <property type="match status" value="1"/>
</dbReference>
<comment type="caution">
    <text evidence="1">The sequence shown here is derived from an EMBL/GenBank/DDBJ whole genome shotgun (WGS) entry which is preliminary data.</text>
</comment>
<dbReference type="GeneID" id="62762535"/>
<dbReference type="Pfam" id="PF07997">
    <property type="entry name" value="DUF1694"/>
    <property type="match status" value="1"/>
</dbReference>
<dbReference type="InterPro" id="IPR012543">
    <property type="entry name" value="DUF1694"/>
</dbReference>
<name>A0A414PP07_FUSMR</name>
<organism evidence="1 2">
    <name type="scientific">Fusobacterium mortiferum</name>
    <dbReference type="NCBI Taxonomy" id="850"/>
    <lineage>
        <taxon>Bacteria</taxon>
        <taxon>Fusobacteriati</taxon>
        <taxon>Fusobacteriota</taxon>
        <taxon>Fusobacteriia</taxon>
        <taxon>Fusobacteriales</taxon>
        <taxon>Fusobacteriaceae</taxon>
        <taxon>Fusobacterium</taxon>
    </lineage>
</organism>
<dbReference type="SUPFAM" id="SSF160515">
    <property type="entry name" value="YueI-like"/>
    <property type="match status" value="1"/>
</dbReference>
<dbReference type="AlphaFoldDB" id="A0A414PP07"/>
<gene>
    <name evidence="1" type="ORF">DW663_11040</name>
</gene>
<dbReference type="InterPro" id="IPR029064">
    <property type="entry name" value="Ribosomal_eL30-like_sf"/>
</dbReference>